<keyword evidence="3" id="KW-1185">Reference proteome</keyword>
<evidence type="ECO:0000256" key="1">
    <source>
        <dbReference type="SAM" id="Phobius"/>
    </source>
</evidence>
<gene>
    <name evidence="2" type="ORF">ACFPOF_27100</name>
</gene>
<dbReference type="EMBL" id="JBHSMI010000052">
    <property type="protein sequence ID" value="MFC5406415.1"/>
    <property type="molecule type" value="Genomic_DNA"/>
</dbReference>
<evidence type="ECO:0000313" key="2">
    <source>
        <dbReference type="EMBL" id="MFC5406415.1"/>
    </source>
</evidence>
<comment type="caution">
    <text evidence="2">The sequence shown here is derived from an EMBL/GenBank/DDBJ whole genome shotgun (WGS) entry which is preliminary data.</text>
</comment>
<feature type="transmembrane region" description="Helical" evidence="1">
    <location>
        <begin position="33"/>
        <end position="55"/>
    </location>
</feature>
<keyword evidence="1" id="KW-1133">Transmembrane helix</keyword>
<sequence>MNMEFLSNLPNIGHSVAKMAAEGGQLIADKMSIYGFFAFCLLLVGICLMVPVHLYEKYYKVADDEPIVDVTLDTAPELPHKVGDSAA</sequence>
<evidence type="ECO:0000313" key="3">
    <source>
        <dbReference type="Proteomes" id="UP001596113"/>
    </source>
</evidence>
<dbReference type="Proteomes" id="UP001596113">
    <property type="component" value="Unassembled WGS sequence"/>
</dbReference>
<accession>A0ABW0I1F8</accession>
<keyword evidence="1" id="KW-0812">Transmembrane</keyword>
<keyword evidence="1" id="KW-0472">Membrane</keyword>
<name>A0ABW0I1F8_9BACL</name>
<proteinExistence type="predicted"/>
<protein>
    <submittedName>
        <fullName evidence="2">Uncharacterized protein</fullName>
    </submittedName>
</protein>
<dbReference type="RefSeq" id="WP_378138490.1">
    <property type="nucleotide sequence ID" value="NZ_JBHSMI010000052.1"/>
</dbReference>
<organism evidence="2 3">
    <name type="scientific">Cohnella soli</name>
    <dbReference type="NCBI Taxonomy" id="425005"/>
    <lineage>
        <taxon>Bacteria</taxon>
        <taxon>Bacillati</taxon>
        <taxon>Bacillota</taxon>
        <taxon>Bacilli</taxon>
        <taxon>Bacillales</taxon>
        <taxon>Paenibacillaceae</taxon>
        <taxon>Cohnella</taxon>
    </lineage>
</organism>
<reference evidence="3" key="1">
    <citation type="journal article" date="2019" name="Int. J. Syst. Evol. Microbiol.">
        <title>The Global Catalogue of Microorganisms (GCM) 10K type strain sequencing project: providing services to taxonomists for standard genome sequencing and annotation.</title>
        <authorList>
            <consortium name="The Broad Institute Genomics Platform"/>
            <consortium name="The Broad Institute Genome Sequencing Center for Infectious Disease"/>
            <person name="Wu L."/>
            <person name="Ma J."/>
        </authorList>
    </citation>
    <scope>NUCLEOTIDE SEQUENCE [LARGE SCALE GENOMIC DNA]</scope>
    <source>
        <strain evidence="3">CGMCC 1.18575</strain>
    </source>
</reference>